<evidence type="ECO:0000313" key="3">
    <source>
        <dbReference type="Proteomes" id="UP001266305"/>
    </source>
</evidence>
<feature type="non-terminal residue" evidence="2">
    <location>
        <position position="1"/>
    </location>
</feature>
<name>A0ABQ9UKT4_SAGOE</name>
<sequence>FEVFRMSWQDVCQADPGDGVLYHHRASSGETHRTSLVRKPPGMAAGAEGSL</sequence>
<reference evidence="2 3" key="1">
    <citation type="submission" date="2023-05" db="EMBL/GenBank/DDBJ databases">
        <title>B98-5 Cell Line De Novo Hybrid Assembly: An Optical Mapping Approach.</title>
        <authorList>
            <person name="Kananen K."/>
            <person name="Auerbach J.A."/>
            <person name="Kautto E."/>
            <person name="Blachly J.S."/>
        </authorList>
    </citation>
    <scope>NUCLEOTIDE SEQUENCE [LARGE SCALE GENOMIC DNA]</scope>
    <source>
        <strain evidence="2">B95-8</strain>
        <tissue evidence="2">Cell line</tissue>
    </source>
</reference>
<organism evidence="2 3">
    <name type="scientific">Saguinus oedipus</name>
    <name type="common">Cotton-top tamarin</name>
    <name type="synonym">Oedipomidas oedipus</name>
    <dbReference type="NCBI Taxonomy" id="9490"/>
    <lineage>
        <taxon>Eukaryota</taxon>
        <taxon>Metazoa</taxon>
        <taxon>Chordata</taxon>
        <taxon>Craniata</taxon>
        <taxon>Vertebrata</taxon>
        <taxon>Euteleostomi</taxon>
        <taxon>Mammalia</taxon>
        <taxon>Eutheria</taxon>
        <taxon>Euarchontoglires</taxon>
        <taxon>Primates</taxon>
        <taxon>Haplorrhini</taxon>
        <taxon>Platyrrhini</taxon>
        <taxon>Cebidae</taxon>
        <taxon>Callitrichinae</taxon>
        <taxon>Saguinus</taxon>
    </lineage>
</organism>
<dbReference type="Proteomes" id="UP001266305">
    <property type="component" value="Unassembled WGS sequence"/>
</dbReference>
<feature type="non-terminal residue" evidence="2">
    <location>
        <position position="51"/>
    </location>
</feature>
<protein>
    <submittedName>
        <fullName evidence="2">Uncharacterized protein</fullName>
    </submittedName>
</protein>
<comment type="caution">
    <text evidence="2">The sequence shown here is derived from an EMBL/GenBank/DDBJ whole genome shotgun (WGS) entry which is preliminary data.</text>
</comment>
<evidence type="ECO:0000313" key="2">
    <source>
        <dbReference type="EMBL" id="KAK2097700.1"/>
    </source>
</evidence>
<keyword evidence="3" id="KW-1185">Reference proteome</keyword>
<accession>A0ABQ9UKT4</accession>
<feature type="region of interest" description="Disordered" evidence="1">
    <location>
        <begin position="28"/>
        <end position="51"/>
    </location>
</feature>
<dbReference type="EMBL" id="JASSZA010000011">
    <property type="protein sequence ID" value="KAK2097700.1"/>
    <property type="molecule type" value="Genomic_DNA"/>
</dbReference>
<proteinExistence type="predicted"/>
<evidence type="ECO:0000256" key="1">
    <source>
        <dbReference type="SAM" id="MobiDB-lite"/>
    </source>
</evidence>
<gene>
    <name evidence="2" type="ORF">P7K49_023151</name>
</gene>